<name>A0A6J2TQC8_DROLE</name>
<accession>A0A6J2TQC8</accession>
<proteinExistence type="predicted"/>
<evidence type="ECO:0000313" key="1">
    <source>
        <dbReference type="Proteomes" id="UP000504634"/>
    </source>
</evidence>
<evidence type="ECO:0000313" key="2">
    <source>
        <dbReference type="RefSeq" id="XP_030378876.1"/>
    </source>
</evidence>
<reference evidence="2" key="1">
    <citation type="submission" date="2025-08" db="UniProtKB">
        <authorList>
            <consortium name="RefSeq"/>
        </authorList>
    </citation>
    <scope>IDENTIFICATION</scope>
    <source>
        <strain evidence="2">11010-0011.00</strain>
        <tissue evidence="2">Whole body</tissue>
    </source>
</reference>
<gene>
    <name evidence="2" type="primary">LOC115627366</name>
</gene>
<protein>
    <submittedName>
        <fullName evidence="2">Uncharacterized protein LOC115627366</fullName>
    </submittedName>
</protein>
<dbReference type="RefSeq" id="XP_030378876.1">
    <property type="nucleotide sequence ID" value="XM_030523016.1"/>
</dbReference>
<dbReference type="OrthoDB" id="7868114at2759"/>
<sequence>MMQQSLISEVVWSFDSIGIVNSRRHPLQDIPRTTFKDQQYSNNMHCIIGIALLASVALCGADVSHLSRSYLPPASGGVSSYASYPSYSSGLASNGAYAGGYSSGATPLLTSSYRSYAAPQYNNYATPSRAYLAPVQNYVSAPAVSYSSGLDTKYADNGGYVY</sequence>
<organism evidence="1 2">
    <name type="scientific">Drosophila lebanonensis</name>
    <name type="common">Fruit fly</name>
    <name type="synonym">Scaptodrosophila lebanonensis</name>
    <dbReference type="NCBI Taxonomy" id="7225"/>
    <lineage>
        <taxon>Eukaryota</taxon>
        <taxon>Metazoa</taxon>
        <taxon>Ecdysozoa</taxon>
        <taxon>Arthropoda</taxon>
        <taxon>Hexapoda</taxon>
        <taxon>Insecta</taxon>
        <taxon>Pterygota</taxon>
        <taxon>Neoptera</taxon>
        <taxon>Endopterygota</taxon>
        <taxon>Diptera</taxon>
        <taxon>Brachycera</taxon>
        <taxon>Muscomorpha</taxon>
        <taxon>Ephydroidea</taxon>
        <taxon>Drosophilidae</taxon>
        <taxon>Scaptodrosophila</taxon>
    </lineage>
</organism>
<dbReference type="AlphaFoldDB" id="A0A6J2TQC8"/>
<keyword evidence="1" id="KW-1185">Reference proteome</keyword>
<dbReference type="Proteomes" id="UP000504634">
    <property type="component" value="Unplaced"/>
</dbReference>
<dbReference type="GeneID" id="115627366"/>